<proteinExistence type="predicted"/>
<evidence type="ECO:0000313" key="1">
    <source>
        <dbReference type="EMBL" id="DAF98581.1"/>
    </source>
</evidence>
<accession>A0A8S5UVS4</accession>
<name>A0A8S5UVS4_9CAUD</name>
<protein>
    <submittedName>
        <fullName evidence="1">Uncharacterized protein</fullName>
    </submittedName>
</protein>
<reference evidence="1" key="1">
    <citation type="journal article" date="2021" name="Proc. Natl. Acad. Sci. U.S.A.">
        <title>A Catalog of Tens of Thousands of Viruses from Human Metagenomes Reveals Hidden Associations with Chronic Diseases.</title>
        <authorList>
            <person name="Tisza M.J."/>
            <person name="Buck C.B."/>
        </authorList>
    </citation>
    <scope>NUCLEOTIDE SEQUENCE</scope>
    <source>
        <strain evidence="1">CtpKu3</strain>
    </source>
</reference>
<organism evidence="1">
    <name type="scientific">Myoviridae sp. ctpKu3</name>
    <dbReference type="NCBI Taxonomy" id="2825175"/>
    <lineage>
        <taxon>Viruses</taxon>
        <taxon>Duplodnaviria</taxon>
        <taxon>Heunggongvirae</taxon>
        <taxon>Uroviricota</taxon>
        <taxon>Caudoviricetes</taxon>
    </lineage>
</organism>
<sequence>MAVFFCLKFTALFYRTFSKCSPISFLHCSKIKQPNQSNSLKFK</sequence>
<dbReference type="EMBL" id="BK016151">
    <property type="protein sequence ID" value="DAF98581.1"/>
    <property type="molecule type" value="Genomic_DNA"/>
</dbReference>